<evidence type="ECO:0000256" key="1">
    <source>
        <dbReference type="ARBA" id="ARBA00022603"/>
    </source>
</evidence>
<dbReference type="InterPro" id="IPR001077">
    <property type="entry name" value="COMT_C"/>
</dbReference>
<dbReference type="GO" id="GO:0032259">
    <property type="term" value="P:methylation"/>
    <property type="evidence" value="ECO:0007669"/>
    <property type="project" value="UniProtKB-KW"/>
</dbReference>
<evidence type="ECO:0000313" key="5">
    <source>
        <dbReference type="EMBL" id="TVY46816.1"/>
    </source>
</evidence>
<dbReference type="InterPro" id="IPR029063">
    <property type="entry name" value="SAM-dependent_MTases_sf"/>
</dbReference>
<dbReference type="Pfam" id="PF00891">
    <property type="entry name" value="Methyltransf_2"/>
    <property type="match status" value="1"/>
</dbReference>
<evidence type="ECO:0000313" key="6">
    <source>
        <dbReference type="Proteomes" id="UP000443090"/>
    </source>
</evidence>
<gene>
    <name evidence="5" type="primary">bik3_0</name>
    <name evidence="5" type="ORF">LOCC1_G003166</name>
</gene>
<dbReference type="SUPFAM" id="SSF46785">
    <property type="entry name" value="Winged helix' DNA-binding domain"/>
    <property type="match status" value="1"/>
</dbReference>
<feature type="domain" description="O-methyltransferase C-terminal" evidence="4">
    <location>
        <begin position="248"/>
        <end position="397"/>
    </location>
</feature>
<dbReference type="EMBL" id="QGMI01000126">
    <property type="protein sequence ID" value="TVY46816.1"/>
    <property type="molecule type" value="Genomic_DNA"/>
</dbReference>
<dbReference type="PANTHER" id="PTHR43712:SF12">
    <property type="entry name" value="STERIGMATOCYSTIN 8-O-METHYLTRANSFERASE"/>
    <property type="match status" value="1"/>
</dbReference>
<dbReference type="Gene3D" id="3.40.50.150">
    <property type="entry name" value="Vaccinia Virus protein VP39"/>
    <property type="match status" value="1"/>
</dbReference>
<keyword evidence="6" id="KW-1185">Reference proteome</keyword>
<dbReference type="Proteomes" id="UP000443090">
    <property type="component" value="Unassembled WGS sequence"/>
</dbReference>
<dbReference type="Gene3D" id="1.10.10.10">
    <property type="entry name" value="Winged helix-like DNA-binding domain superfamily/Winged helix DNA-binding domain"/>
    <property type="match status" value="1"/>
</dbReference>
<evidence type="ECO:0000259" key="4">
    <source>
        <dbReference type="Pfam" id="PF00891"/>
    </source>
</evidence>
<dbReference type="GO" id="GO:0008171">
    <property type="term" value="F:O-methyltransferase activity"/>
    <property type="evidence" value="ECO:0007669"/>
    <property type="project" value="InterPro"/>
</dbReference>
<comment type="caution">
    <text evidence="5">The sequence shown here is derived from an EMBL/GenBank/DDBJ whole genome shotgun (WGS) entry which is preliminary data.</text>
</comment>
<evidence type="ECO:0000256" key="2">
    <source>
        <dbReference type="ARBA" id="ARBA00022679"/>
    </source>
</evidence>
<reference evidence="5 6" key="1">
    <citation type="submission" date="2018-05" db="EMBL/GenBank/DDBJ databases">
        <title>Genome sequencing and assembly of the regulated plant pathogen Lachnellula willkommii and related sister species for the development of diagnostic species identification markers.</title>
        <authorList>
            <person name="Giroux E."/>
            <person name="Bilodeau G."/>
        </authorList>
    </citation>
    <scope>NUCLEOTIDE SEQUENCE [LARGE SCALE GENOMIC DNA]</scope>
    <source>
        <strain evidence="5 6">CBS 160.35</strain>
    </source>
</reference>
<evidence type="ECO:0000256" key="3">
    <source>
        <dbReference type="ARBA" id="ARBA00022691"/>
    </source>
</evidence>
<dbReference type="AlphaFoldDB" id="A0A8H8S4R4"/>
<keyword evidence="3" id="KW-0949">S-adenosyl-L-methionine</keyword>
<sequence length="423" mass="47119">MASPSIMELAVIISENTAKVKEYLLAKELPLPSFNVDAPSKSLIDPQEAPEVEAARMKIIDASLMMHALMLGPKAHLMSFYHNSLLSMQAISQFNLVSTIPIHGEATFGEIAERSGVNEGDVKRILRHSMTNRIFKEPRKGIVAHTAASRLIAEDTQMADWVGASTGELWQAAAHTIHAMLKYPGSQEPNETGFSLANNSDKSTFAILSQDSKRAKRFGNAMKAYTEGNGFDLQYVADNYPWADFGNGTVVDVGGSHGSACITLAAAFPKLNFVIQDLLQVVAGGPATLPQEMVNRVGFMAYDFLKEQQPVKDADVYFFRWVFHNWSDKYCIQILRNHIPALKKGARIVINEYVLPEPGVLPIHQEERLRSMDLSMMEVQNSRERDLDDWAKLFLEADERYVFKGGKQPAGSSLWILEVEWKG</sequence>
<keyword evidence="1 5" id="KW-0489">Methyltransferase</keyword>
<keyword evidence="2 5" id="KW-0808">Transferase</keyword>
<dbReference type="InterPro" id="IPR016461">
    <property type="entry name" value="COMT-like"/>
</dbReference>
<dbReference type="SUPFAM" id="SSF53335">
    <property type="entry name" value="S-adenosyl-L-methionine-dependent methyltransferases"/>
    <property type="match status" value="1"/>
</dbReference>
<proteinExistence type="predicted"/>
<organism evidence="5 6">
    <name type="scientific">Lachnellula occidentalis</name>
    <dbReference type="NCBI Taxonomy" id="215460"/>
    <lineage>
        <taxon>Eukaryota</taxon>
        <taxon>Fungi</taxon>
        <taxon>Dikarya</taxon>
        <taxon>Ascomycota</taxon>
        <taxon>Pezizomycotina</taxon>
        <taxon>Leotiomycetes</taxon>
        <taxon>Helotiales</taxon>
        <taxon>Lachnaceae</taxon>
        <taxon>Lachnellula</taxon>
    </lineage>
</organism>
<dbReference type="PROSITE" id="PS51683">
    <property type="entry name" value="SAM_OMT_II"/>
    <property type="match status" value="1"/>
</dbReference>
<name>A0A8H8S4R4_9HELO</name>
<dbReference type="InterPro" id="IPR036390">
    <property type="entry name" value="WH_DNA-bd_sf"/>
</dbReference>
<dbReference type="InterPro" id="IPR036388">
    <property type="entry name" value="WH-like_DNA-bd_sf"/>
</dbReference>
<accession>A0A8H8S4R4</accession>
<dbReference type="PANTHER" id="PTHR43712">
    <property type="entry name" value="PUTATIVE (AFU_ORTHOLOGUE AFUA_4G14580)-RELATED"/>
    <property type="match status" value="1"/>
</dbReference>
<protein>
    <submittedName>
        <fullName evidence="5">O-methyltransferase</fullName>
    </submittedName>
</protein>
<dbReference type="OrthoDB" id="1606438at2759"/>